<evidence type="ECO:0000313" key="3">
    <source>
        <dbReference type="Proteomes" id="UP000243494"/>
    </source>
</evidence>
<feature type="transmembrane region" description="Helical" evidence="1">
    <location>
        <begin position="12"/>
        <end position="31"/>
    </location>
</feature>
<reference evidence="2 3" key="1">
    <citation type="journal article" date="2017" name="Genome Announc.">
        <title>Draft Genome Sequence of Romboutsia maritimum sp. nov. Strain CCRI-22766(T), Isolated from Coastal Estuarine Mud.</title>
        <authorList>
            <person name="Maheux A.F."/>
            <person name="Boudreau D.K."/>
            <person name="Berube E."/>
            <person name="Boissinot M."/>
            <person name="Raymond F."/>
            <person name="Brodeur S."/>
            <person name="Corbeil J."/>
            <person name="Brightwell G."/>
            <person name="Broda D."/>
            <person name="Omar R.F."/>
            <person name="Bergeron M.G."/>
        </authorList>
    </citation>
    <scope>NUCLEOTIDE SEQUENCE [LARGE SCALE GENOMIC DNA]</scope>
    <source>
        <strain evidence="2 3">CCRI-22766</strain>
    </source>
</reference>
<dbReference type="AlphaFoldDB" id="A0A371IVF4"/>
<dbReference type="RefSeq" id="WP_095405655.1">
    <property type="nucleotide sequence ID" value="NZ_NOJZ02000003.1"/>
</dbReference>
<protein>
    <submittedName>
        <fullName evidence="2">Uncharacterized protein</fullName>
    </submittedName>
</protein>
<proteinExistence type="predicted"/>
<keyword evidence="3" id="KW-1185">Reference proteome</keyword>
<evidence type="ECO:0000256" key="1">
    <source>
        <dbReference type="SAM" id="Phobius"/>
    </source>
</evidence>
<dbReference type="EMBL" id="NOJZ02000003">
    <property type="protein sequence ID" value="RDY24439.1"/>
    <property type="molecule type" value="Genomic_DNA"/>
</dbReference>
<keyword evidence="1" id="KW-0472">Membrane</keyword>
<dbReference type="OrthoDB" id="1758166at2"/>
<comment type="caution">
    <text evidence="2">The sequence shown here is derived from an EMBL/GenBank/DDBJ whole genome shotgun (WGS) entry which is preliminary data.</text>
</comment>
<name>A0A371IVF4_9FIRM</name>
<keyword evidence="1" id="KW-0812">Transmembrane</keyword>
<accession>A0A371IVF4</accession>
<dbReference type="Proteomes" id="UP000243494">
    <property type="component" value="Unassembled WGS sequence"/>
</dbReference>
<keyword evidence="1" id="KW-1133">Transmembrane helix</keyword>
<sequence>MNINKSEKQFIKIVLVLIVGFIINLIVINPIENKKLNLQIKKQEVVNKLNDDNDKKQKNVNTDKPKSKDDIVLKIEKSLRDIVKINYISKNINLGEDNNISNIELKVIGNIDEVFKIGDKLKNLNLDKFVENLEIRKASINNEEDNIVECIMTLKVV</sequence>
<evidence type="ECO:0000313" key="2">
    <source>
        <dbReference type="EMBL" id="RDY24439.1"/>
    </source>
</evidence>
<organism evidence="2 3">
    <name type="scientific">Romboutsia maritimum</name>
    <dbReference type="NCBI Taxonomy" id="2020948"/>
    <lineage>
        <taxon>Bacteria</taxon>
        <taxon>Bacillati</taxon>
        <taxon>Bacillota</taxon>
        <taxon>Clostridia</taxon>
        <taxon>Peptostreptococcales</taxon>
        <taxon>Peptostreptococcaceae</taxon>
        <taxon>Romboutsia</taxon>
    </lineage>
</organism>
<gene>
    <name evidence="2" type="ORF">CHF27_003530</name>
</gene>